<evidence type="ECO:0000256" key="1">
    <source>
        <dbReference type="SAM" id="MobiDB-lite"/>
    </source>
</evidence>
<sequence length="153" mass="16873">MPCSERHAVHYSTRDLKHPPPRVESCSAHFGAMPDKASDPLLAQLSKTLEKDEEQREAMIKKIKGIVVFVIDGNRWTLDLREGKGTLAKGPPPESEKADITLTIKDADFVRLVMGKLGPQQAFLMRKLKISGSMALAMKLQPILDAAAPQAKM</sequence>
<dbReference type="AlphaFoldDB" id="A0A9D4TXB2"/>
<feature type="region of interest" description="Disordered" evidence="1">
    <location>
        <begin position="1"/>
        <end position="22"/>
    </location>
</feature>
<evidence type="ECO:0000313" key="4">
    <source>
        <dbReference type="Proteomes" id="UP001055712"/>
    </source>
</evidence>
<gene>
    <name evidence="3" type="ORF">D9Q98_006258</name>
</gene>
<dbReference type="GO" id="GO:0005829">
    <property type="term" value="C:cytosol"/>
    <property type="evidence" value="ECO:0007669"/>
    <property type="project" value="TreeGrafter"/>
</dbReference>
<evidence type="ECO:0000259" key="2">
    <source>
        <dbReference type="Pfam" id="PF02036"/>
    </source>
</evidence>
<dbReference type="Proteomes" id="UP001055712">
    <property type="component" value="Unassembled WGS sequence"/>
</dbReference>
<feature type="compositionally biased region" description="Basic and acidic residues" evidence="1">
    <location>
        <begin position="1"/>
        <end position="18"/>
    </location>
</feature>
<dbReference type="InterPro" id="IPR036527">
    <property type="entry name" value="SCP2_sterol-bd_dom_sf"/>
</dbReference>
<accession>A0A9D4TXB2</accession>
<dbReference type="Pfam" id="PF02036">
    <property type="entry name" value="SCP2"/>
    <property type="match status" value="1"/>
</dbReference>
<evidence type="ECO:0000313" key="3">
    <source>
        <dbReference type="EMBL" id="KAI3436848.1"/>
    </source>
</evidence>
<reference evidence="3" key="2">
    <citation type="submission" date="2020-11" db="EMBL/GenBank/DDBJ databases">
        <authorList>
            <person name="Cecchin M."/>
            <person name="Marcolungo L."/>
            <person name="Rossato M."/>
            <person name="Girolomoni L."/>
            <person name="Cosentino E."/>
            <person name="Cuine S."/>
            <person name="Li-Beisson Y."/>
            <person name="Delledonne M."/>
            <person name="Ballottari M."/>
        </authorList>
    </citation>
    <scope>NUCLEOTIDE SEQUENCE</scope>
    <source>
        <strain evidence="3">211/11P</strain>
        <tissue evidence="3">Whole cell</tissue>
    </source>
</reference>
<feature type="domain" description="SCP2" evidence="2">
    <location>
        <begin position="48"/>
        <end position="145"/>
    </location>
</feature>
<proteinExistence type="predicted"/>
<name>A0A9D4TXB2_CHLVU</name>
<dbReference type="EMBL" id="SIDB01000002">
    <property type="protein sequence ID" value="KAI3436848.1"/>
    <property type="molecule type" value="Genomic_DNA"/>
</dbReference>
<reference evidence="3" key="1">
    <citation type="journal article" date="2019" name="Plant J.">
        <title>Chlorella vulgaris genome assembly and annotation reveals the molecular basis for metabolic acclimation to high light conditions.</title>
        <authorList>
            <person name="Cecchin M."/>
            <person name="Marcolungo L."/>
            <person name="Rossato M."/>
            <person name="Girolomoni L."/>
            <person name="Cosentino E."/>
            <person name="Cuine S."/>
            <person name="Li-Beisson Y."/>
            <person name="Delledonne M."/>
            <person name="Ballottari M."/>
        </authorList>
    </citation>
    <scope>NUCLEOTIDE SEQUENCE</scope>
    <source>
        <strain evidence="3">211/11P</strain>
    </source>
</reference>
<comment type="caution">
    <text evidence="3">The sequence shown here is derived from an EMBL/GenBank/DDBJ whole genome shotgun (WGS) entry which is preliminary data.</text>
</comment>
<dbReference type="OrthoDB" id="3592703at2759"/>
<dbReference type="PANTHER" id="PTHR10094:SF25">
    <property type="entry name" value="SCP2 STEROL-BINDING DOMAIN-CONTAINING PROTEIN 1"/>
    <property type="match status" value="1"/>
</dbReference>
<protein>
    <recommendedName>
        <fullName evidence="2">SCP2 domain-containing protein</fullName>
    </recommendedName>
</protein>
<dbReference type="InterPro" id="IPR003033">
    <property type="entry name" value="SCP2_sterol-bd_dom"/>
</dbReference>
<organism evidence="3 4">
    <name type="scientific">Chlorella vulgaris</name>
    <name type="common">Green alga</name>
    <dbReference type="NCBI Taxonomy" id="3077"/>
    <lineage>
        <taxon>Eukaryota</taxon>
        <taxon>Viridiplantae</taxon>
        <taxon>Chlorophyta</taxon>
        <taxon>core chlorophytes</taxon>
        <taxon>Trebouxiophyceae</taxon>
        <taxon>Chlorellales</taxon>
        <taxon>Chlorellaceae</taxon>
        <taxon>Chlorella clade</taxon>
        <taxon>Chlorella</taxon>
    </lineage>
</organism>
<dbReference type="Gene3D" id="3.30.1050.10">
    <property type="entry name" value="SCP2 sterol-binding domain"/>
    <property type="match status" value="1"/>
</dbReference>
<dbReference type="PANTHER" id="PTHR10094">
    <property type="entry name" value="STEROL CARRIER PROTEIN 2 SCP-2 FAMILY PROTEIN"/>
    <property type="match status" value="1"/>
</dbReference>
<keyword evidence="4" id="KW-1185">Reference proteome</keyword>
<dbReference type="SUPFAM" id="SSF55718">
    <property type="entry name" value="SCP-like"/>
    <property type="match status" value="1"/>
</dbReference>